<dbReference type="InterPro" id="IPR007235">
    <property type="entry name" value="Glyco_trans_28_C"/>
</dbReference>
<dbReference type="GO" id="GO:0051301">
    <property type="term" value="P:cell division"/>
    <property type="evidence" value="ECO:0007669"/>
    <property type="project" value="UniProtKB-KW"/>
</dbReference>
<keyword evidence="7 10" id="KW-0472">Membrane</keyword>
<keyword evidence="9 10" id="KW-0961">Cell wall biogenesis/degradation</keyword>
<dbReference type="EMBL" id="FMUR01000015">
    <property type="protein sequence ID" value="SCY38866.1"/>
    <property type="molecule type" value="Genomic_DNA"/>
</dbReference>
<dbReference type="InterPro" id="IPR006009">
    <property type="entry name" value="GlcNAc_MurG"/>
</dbReference>
<protein>
    <recommendedName>
        <fullName evidence="10">UDP-N-acetylglucosamine--N-acetylmuramyl-(pentapeptide) pyrophosphoryl-undecaprenol N-acetylglucosamine transferase</fullName>
        <ecNumber evidence="10">2.4.1.227</ecNumber>
    </recommendedName>
    <alternativeName>
        <fullName evidence="10">Undecaprenyl-PP-MurNAc-pentapeptide-UDPGlcNAc GlcNAc transferase</fullName>
    </alternativeName>
</protein>
<evidence type="ECO:0000256" key="7">
    <source>
        <dbReference type="ARBA" id="ARBA00023136"/>
    </source>
</evidence>
<proteinExistence type="inferred from homology"/>
<dbReference type="SUPFAM" id="SSF53756">
    <property type="entry name" value="UDP-Glycosyltransferase/glycogen phosphorylase"/>
    <property type="match status" value="1"/>
</dbReference>
<comment type="subcellular location">
    <subcellularLocation>
        <location evidence="10">Cell membrane</location>
        <topology evidence="10">Peripheral membrane protein</topology>
        <orientation evidence="10">Cytoplasmic side</orientation>
    </subcellularLocation>
</comment>
<dbReference type="CDD" id="cd03785">
    <property type="entry name" value="GT28_MurG"/>
    <property type="match status" value="1"/>
</dbReference>
<dbReference type="Pfam" id="PF04101">
    <property type="entry name" value="Glyco_tran_28_C"/>
    <property type="match status" value="1"/>
</dbReference>
<comment type="similarity">
    <text evidence="10">Belongs to the glycosyltransferase 28 family. MurG subfamily.</text>
</comment>
<evidence type="ECO:0000256" key="6">
    <source>
        <dbReference type="ARBA" id="ARBA00022984"/>
    </source>
</evidence>
<dbReference type="NCBIfam" id="TIGR01133">
    <property type="entry name" value="murG"/>
    <property type="match status" value="1"/>
</dbReference>
<keyword evidence="5 10" id="KW-0133">Cell shape</keyword>
<dbReference type="GO" id="GO:0050511">
    <property type="term" value="F:undecaprenyldiphospho-muramoylpentapeptide beta-N-acetylglucosaminyltransferase activity"/>
    <property type="evidence" value="ECO:0007669"/>
    <property type="project" value="UniProtKB-UniRule"/>
</dbReference>
<dbReference type="InterPro" id="IPR004276">
    <property type="entry name" value="GlycoTrans_28_N"/>
</dbReference>
<evidence type="ECO:0000313" key="13">
    <source>
        <dbReference type="EMBL" id="SCY38866.1"/>
    </source>
</evidence>
<feature type="binding site" evidence="10">
    <location>
        <begin position="34"/>
        <end position="36"/>
    </location>
    <ligand>
        <name>UDP-N-acetyl-alpha-D-glucosamine</name>
        <dbReference type="ChEBI" id="CHEBI:57705"/>
    </ligand>
</feature>
<comment type="function">
    <text evidence="10">Cell wall formation. Catalyzes the transfer of a GlcNAc subunit on undecaprenyl-pyrophosphoryl-MurNAc-pentapeptide (lipid intermediate I) to form undecaprenyl-pyrophosphoryl-MurNAc-(pentapeptide)GlcNAc (lipid intermediate II).</text>
</comment>
<comment type="pathway">
    <text evidence="10">Cell wall biogenesis; peptidoglycan biosynthesis.</text>
</comment>
<evidence type="ECO:0000256" key="10">
    <source>
        <dbReference type="HAMAP-Rule" id="MF_00033"/>
    </source>
</evidence>
<dbReference type="UniPathway" id="UPA00219"/>
<evidence type="ECO:0000256" key="1">
    <source>
        <dbReference type="ARBA" id="ARBA00022475"/>
    </source>
</evidence>
<comment type="catalytic activity">
    <reaction evidence="10">
        <text>di-trans,octa-cis-undecaprenyl diphospho-N-acetyl-alpha-D-muramoyl-L-alanyl-D-glutamyl-meso-2,6-diaminopimeloyl-D-alanyl-D-alanine + UDP-N-acetyl-alpha-D-glucosamine = di-trans,octa-cis-undecaprenyl diphospho-[N-acetyl-alpha-D-glucosaminyl-(1-&gt;4)]-N-acetyl-alpha-D-muramoyl-L-alanyl-D-glutamyl-meso-2,6-diaminopimeloyl-D-alanyl-D-alanine + UDP + H(+)</text>
        <dbReference type="Rhea" id="RHEA:31227"/>
        <dbReference type="ChEBI" id="CHEBI:15378"/>
        <dbReference type="ChEBI" id="CHEBI:57705"/>
        <dbReference type="ChEBI" id="CHEBI:58223"/>
        <dbReference type="ChEBI" id="CHEBI:61387"/>
        <dbReference type="ChEBI" id="CHEBI:61388"/>
        <dbReference type="EC" id="2.4.1.227"/>
    </reaction>
</comment>
<dbReference type="Pfam" id="PF03033">
    <property type="entry name" value="Glyco_transf_28"/>
    <property type="match status" value="1"/>
</dbReference>
<comment type="caution">
    <text evidence="10">Lacks conserved residue(s) required for the propagation of feature annotation.</text>
</comment>
<dbReference type="HAMAP" id="MF_00033">
    <property type="entry name" value="MurG"/>
    <property type="match status" value="1"/>
</dbReference>
<evidence type="ECO:0000256" key="2">
    <source>
        <dbReference type="ARBA" id="ARBA00022618"/>
    </source>
</evidence>
<reference evidence="14" key="1">
    <citation type="submission" date="2016-10" db="EMBL/GenBank/DDBJ databases">
        <authorList>
            <person name="Varghese N."/>
            <person name="Submissions S."/>
        </authorList>
    </citation>
    <scope>NUCLEOTIDE SEQUENCE [LARGE SCALE GENOMIC DNA]</scope>
    <source>
        <strain evidence="14">XBD2006</strain>
    </source>
</reference>
<dbReference type="GO" id="GO:0005975">
    <property type="term" value="P:carbohydrate metabolic process"/>
    <property type="evidence" value="ECO:0007669"/>
    <property type="project" value="InterPro"/>
</dbReference>
<dbReference type="GO" id="GO:0005886">
    <property type="term" value="C:plasma membrane"/>
    <property type="evidence" value="ECO:0007669"/>
    <property type="project" value="UniProtKB-SubCell"/>
</dbReference>
<keyword evidence="2 10" id="KW-0132">Cell division</keyword>
<dbReference type="AlphaFoldDB" id="A0A1G5FHY6"/>
<dbReference type="STRING" id="185008.bhn_I0024"/>
<dbReference type="OrthoDB" id="9808936at2"/>
<evidence type="ECO:0000256" key="5">
    <source>
        <dbReference type="ARBA" id="ARBA00022960"/>
    </source>
</evidence>
<sequence length="379" mass="42092">MVYYLHIVKNFFTEEGIIVSDSVTKKIVLTGGGSAGHVTPNIALIPALRKAGYDIYYIGSYNGIEKKLIEDYNVPYFGIATGKLRRYFDPKNFTDPFRVLKGFAEAKKILKKIKPDIVFSKGGFVSVPVVRAAGALKIPYIVHESDMTPGLANKLSIAGANRICCNFPETMRLLPAEKAVLTGTPIREELSMGNAEEGRKICGFEDDKPVLMVIGGSLGAQSVNETVRYALPRLLPNFNIVHICGKEKMDNLKLTLPGYKQFEYVKNELKDIFAMADIVVSRAGANSICELLALKKPNILIPLSTKSSRGDQMLNARSFEQQGFSIVIDNDDLDEDILVESIEDLYENREKYIENMRNSNLHSATDTIVGLIDNELKIQ</sequence>
<feature type="binding site" evidence="10">
    <location>
        <position position="217"/>
    </location>
    <ligand>
        <name>UDP-N-acetyl-alpha-D-glucosamine</name>
        <dbReference type="ChEBI" id="CHEBI:57705"/>
    </ligand>
</feature>
<dbReference type="Proteomes" id="UP000183047">
    <property type="component" value="Unassembled WGS sequence"/>
</dbReference>
<dbReference type="GO" id="GO:0071555">
    <property type="term" value="P:cell wall organization"/>
    <property type="evidence" value="ECO:0007669"/>
    <property type="project" value="UniProtKB-KW"/>
</dbReference>
<keyword evidence="14" id="KW-1185">Reference proteome</keyword>
<organism evidence="13 14">
    <name type="scientific">Butyrivibrio hungatei</name>
    <dbReference type="NCBI Taxonomy" id="185008"/>
    <lineage>
        <taxon>Bacteria</taxon>
        <taxon>Bacillati</taxon>
        <taxon>Bacillota</taxon>
        <taxon>Clostridia</taxon>
        <taxon>Lachnospirales</taxon>
        <taxon>Lachnospiraceae</taxon>
        <taxon>Butyrivibrio</taxon>
    </lineage>
</organism>
<evidence type="ECO:0000259" key="12">
    <source>
        <dbReference type="Pfam" id="PF04101"/>
    </source>
</evidence>
<accession>A0A1G5FHY6</accession>
<dbReference type="Gene3D" id="3.40.50.2000">
    <property type="entry name" value="Glycogen Phosphorylase B"/>
    <property type="match status" value="2"/>
</dbReference>
<feature type="binding site" evidence="10">
    <location>
        <position position="187"/>
    </location>
    <ligand>
        <name>UDP-N-acetyl-alpha-D-glucosamine</name>
        <dbReference type="ChEBI" id="CHEBI:57705"/>
    </ligand>
</feature>
<name>A0A1G5FHY6_9FIRM</name>
<evidence type="ECO:0000256" key="8">
    <source>
        <dbReference type="ARBA" id="ARBA00023306"/>
    </source>
</evidence>
<keyword evidence="3 10" id="KW-0328">Glycosyltransferase</keyword>
<dbReference type="GO" id="GO:0008360">
    <property type="term" value="P:regulation of cell shape"/>
    <property type="evidence" value="ECO:0007669"/>
    <property type="project" value="UniProtKB-KW"/>
</dbReference>
<dbReference type="GO" id="GO:0009252">
    <property type="term" value="P:peptidoglycan biosynthetic process"/>
    <property type="evidence" value="ECO:0007669"/>
    <property type="project" value="UniProtKB-UniRule"/>
</dbReference>
<dbReference type="PANTHER" id="PTHR21015">
    <property type="entry name" value="UDP-N-ACETYLGLUCOSAMINE--N-ACETYLMURAMYL-(PENTAPEPTIDE) PYROPHOSPHORYL-UNDECAPRENOL N-ACETYLGLUCOSAMINE TRANSFERASE 1"/>
    <property type="match status" value="1"/>
</dbReference>
<gene>
    <name evidence="10" type="primary">murG</name>
    <name evidence="13" type="ORF">SAMN02910451_02408</name>
</gene>
<keyword evidence="8 10" id="KW-0131">Cell cycle</keyword>
<dbReference type="NCBIfam" id="NF009102">
    <property type="entry name" value="PRK12446.1"/>
    <property type="match status" value="1"/>
</dbReference>
<dbReference type="PANTHER" id="PTHR21015:SF27">
    <property type="entry name" value="UDP-N-ACETYLGLUCOSAMINE--N-ACETYLMURAMYL-(PENTAPEPTIDE) PYROPHOSPHORYL-UNDECAPRENOL N-ACETYLGLUCOSAMINE TRANSFERASE"/>
    <property type="match status" value="1"/>
</dbReference>
<feature type="domain" description="Glycosyl transferase family 28 C-terminal" evidence="12">
    <location>
        <begin position="210"/>
        <end position="367"/>
    </location>
</feature>
<feature type="domain" description="Glycosyltransferase family 28 N-terminal" evidence="11">
    <location>
        <begin position="27"/>
        <end position="163"/>
    </location>
</feature>
<keyword evidence="1 10" id="KW-1003">Cell membrane</keyword>
<evidence type="ECO:0000256" key="3">
    <source>
        <dbReference type="ARBA" id="ARBA00022676"/>
    </source>
</evidence>
<keyword evidence="4 10" id="KW-0808">Transferase</keyword>
<keyword evidence="6 10" id="KW-0573">Peptidoglycan synthesis</keyword>
<evidence type="ECO:0000313" key="14">
    <source>
        <dbReference type="Proteomes" id="UP000183047"/>
    </source>
</evidence>
<dbReference type="GO" id="GO:0051991">
    <property type="term" value="F:UDP-N-acetyl-D-glucosamine:N-acetylmuramoyl-L-alanyl-D-glutamyl-meso-2,6-diaminopimelyl-D-alanyl-D-alanine-diphosphoundecaprenol 4-beta-N-acetylglucosaminlytransferase activity"/>
    <property type="evidence" value="ECO:0007669"/>
    <property type="project" value="RHEA"/>
</dbReference>
<evidence type="ECO:0000256" key="9">
    <source>
        <dbReference type="ARBA" id="ARBA00023316"/>
    </source>
</evidence>
<feature type="binding site" evidence="10">
    <location>
        <position position="312"/>
    </location>
    <ligand>
        <name>UDP-N-acetyl-alpha-D-glucosamine</name>
        <dbReference type="ChEBI" id="CHEBI:57705"/>
    </ligand>
</feature>
<evidence type="ECO:0000256" key="4">
    <source>
        <dbReference type="ARBA" id="ARBA00022679"/>
    </source>
</evidence>
<dbReference type="EC" id="2.4.1.227" evidence="10"/>
<evidence type="ECO:0000259" key="11">
    <source>
        <dbReference type="Pfam" id="PF03033"/>
    </source>
</evidence>